<gene>
    <name evidence="2" type="ORF">EVAR_54155_1</name>
</gene>
<feature type="compositionally biased region" description="Polar residues" evidence="1">
    <location>
        <begin position="8"/>
        <end position="18"/>
    </location>
</feature>
<name>A0A4C1XZX6_EUMVA</name>
<evidence type="ECO:0000256" key="1">
    <source>
        <dbReference type="SAM" id="MobiDB-lite"/>
    </source>
</evidence>
<feature type="compositionally biased region" description="Basic and acidic residues" evidence="1">
    <location>
        <begin position="26"/>
        <end position="45"/>
    </location>
</feature>
<dbReference type="Proteomes" id="UP000299102">
    <property type="component" value="Unassembled WGS sequence"/>
</dbReference>
<sequence length="100" mass="11483">MDRDEPSSPASVNYSTRCMDNGAAPESRKRIDTGRRLRRSEVENRKARRHSAPRDAATLVKRINQTDKHWSIAALQFQIRVRGPDAHREGRGRYQTGTRP</sequence>
<comment type="caution">
    <text evidence="2">The sequence shown here is derived from an EMBL/GenBank/DDBJ whole genome shotgun (WGS) entry which is preliminary data.</text>
</comment>
<evidence type="ECO:0000313" key="2">
    <source>
        <dbReference type="EMBL" id="GBP69196.1"/>
    </source>
</evidence>
<proteinExistence type="predicted"/>
<evidence type="ECO:0000313" key="3">
    <source>
        <dbReference type="Proteomes" id="UP000299102"/>
    </source>
</evidence>
<accession>A0A4C1XZX6</accession>
<organism evidence="2 3">
    <name type="scientific">Eumeta variegata</name>
    <name type="common">Bagworm moth</name>
    <name type="synonym">Eumeta japonica</name>
    <dbReference type="NCBI Taxonomy" id="151549"/>
    <lineage>
        <taxon>Eukaryota</taxon>
        <taxon>Metazoa</taxon>
        <taxon>Ecdysozoa</taxon>
        <taxon>Arthropoda</taxon>
        <taxon>Hexapoda</taxon>
        <taxon>Insecta</taxon>
        <taxon>Pterygota</taxon>
        <taxon>Neoptera</taxon>
        <taxon>Endopterygota</taxon>
        <taxon>Lepidoptera</taxon>
        <taxon>Glossata</taxon>
        <taxon>Ditrysia</taxon>
        <taxon>Tineoidea</taxon>
        <taxon>Psychidae</taxon>
        <taxon>Oiketicinae</taxon>
        <taxon>Eumeta</taxon>
    </lineage>
</organism>
<reference evidence="2 3" key="1">
    <citation type="journal article" date="2019" name="Commun. Biol.">
        <title>The bagworm genome reveals a unique fibroin gene that provides high tensile strength.</title>
        <authorList>
            <person name="Kono N."/>
            <person name="Nakamura H."/>
            <person name="Ohtoshi R."/>
            <person name="Tomita M."/>
            <person name="Numata K."/>
            <person name="Arakawa K."/>
        </authorList>
    </citation>
    <scope>NUCLEOTIDE SEQUENCE [LARGE SCALE GENOMIC DNA]</scope>
</reference>
<dbReference type="AlphaFoldDB" id="A0A4C1XZX6"/>
<feature type="region of interest" description="Disordered" evidence="1">
    <location>
        <begin position="1"/>
        <end position="54"/>
    </location>
</feature>
<dbReference type="EMBL" id="BGZK01001033">
    <property type="protein sequence ID" value="GBP69196.1"/>
    <property type="molecule type" value="Genomic_DNA"/>
</dbReference>
<protein>
    <submittedName>
        <fullName evidence="2">Uncharacterized protein</fullName>
    </submittedName>
</protein>
<keyword evidence="3" id="KW-1185">Reference proteome</keyword>